<dbReference type="InterPro" id="IPR005828">
    <property type="entry name" value="MFS_sugar_transport-like"/>
</dbReference>
<evidence type="ECO:0000256" key="4">
    <source>
        <dbReference type="ARBA" id="ARBA00022692"/>
    </source>
</evidence>
<feature type="transmembrane region" description="Helical" evidence="8">
    <location>
        <begin position="112"/>
        <end position="130"/>
    </location>
</feature>
<feature type="transmembrane region" description="Helical" evidence="8">
    <location>
        <begin position="397"/>
        <end position="414"/>
    </location>
</feature>
<dbReference type="InterPro" id="IPR020846">
    <property type="entry name" value="MFS_dom"/>
</dbReference>
<feature type="transmembrane region" description="Helical" evidence="8">
    <location>
        <begin position="55"/>
        <end position="75"/>
    </location>
</feature>
<comment type="similarity">
    <text evidence="2 7">Belongs to the major facilitator superfamily. Sugar transporter (TC 2.A.1.1) family.</text>
</comment>
<dbReference type="RefSeq" id="WP_308484079.1">
    <property type="nucleotide sequence ID" value="NZ_OY726398.1"/>
</dbReference>
<evidence type="ECO:0000256" key="8">
    <source>
        <dbReference type="SAM" id="Phobius"/>
    </source>
</evidence>
<evidence type="ECO:0000256" key="2">
    <source>
        <dbReference type="ARBA" id="ARBA00010992"/>
    </source>
</evidence>
<keyword evidence="6 8" id="KW-0472">Membrane</keyword>
<dbReference type="PRINTS" id="PR00171">
    <property type="entry name" value="SUGRTRNSPORT"/>
</dbReference>
<dbReference type="PANTHER" id="PTHR48020:SF12">
    <property type="entry name" value="PROTON MYO-INOSITOL COTRANSPORTER"/>
    <property type="match status" value="1"/>
</dbReference>
<feature type="transmembrane region" description="Helical" evidence="8">
    <location>
        <begin position="169"/>
        <end position="190"/>
    </location>
</feature>
<feature type="transmembrane region" description="Helical" evidence="8">
    <location>
        <begin position="319"/>
        <end position="342"/>
    </location>
</feature>
<dbReference type="InterPro" id="IPR005829">
    <property type="entry name" value="Sugar_transporter_CS"/>
</dbReference>
<dbReference type="Pfam" id="PF00083">
    <property type="entry name" value="Sugar_tr"/>
    <property type="match status" value="1"/>
</dbReference>
<evidence type="ECO:0000256" key="1">
    <source>
        <dbReference type="ARBA" id="ARBA00004651"/>
    </source>
</evidence>
<dbReference type="InterPro" id="IPR003663">
    <property type="entry name" value="Sugar/inositol_transpt"/>
</dbReference>
<dbReference type="PANTHER" id="PTHR48020">
    <property type="entry name" value="PROTON MYO-INOSITOL COTRANSPORTER"/>
    <property type="match status" value="1"/>
</dbReference>
<feature type="transmembrane region" description="Helical" evidence="8">
    <location>
        <begin position="142"/>
        <end position="163"/>
    </location>
</feature>
<evidence type="ECO:0000313" key="10">
    <source>
        <dbReference type="EMBL" id="CAJ1508068.1"/>
    </source>
</evidence>
<comment type="subcellular location">
    <subcellularLocation>
        <location evidence="1">Cell membrane</location>
        <topology evidence="1">Multi-pass membrane protein</topology>
    </subcellularLocation>
</comment>
<evidence type="ECO:0000313" key="11">
    <source>
        <dbReference type="Proteomes" id="UP001190464"/>
    </source>
</evidence>
<reference evidence="10 11" key="1">
    <citation type="submission" date="2023-08" db="EMBL/GenBank/DDBJ databases">
        <authorList>
            <person name="Folkvardsen B D."/>
            <person name="Norman A."/>
        </authorList>
    </citation>
    <scope>NUCLEOTIDE SEQUENCE [LARGE SCALE GENOMIC DNA]</scope>
    <source>
        <strain evidence="10 11">Mu0102</strain>
    </source>
</reference>
<evidence type="ECO:0000256" key="5">
    <source>
        <dbReference type="ARBA" id="ARBA00022989"/>
    </source>
</evidence>
<keyword evidence="4 8" id="KW-0812">Transmembrane</keyword>
<evidence type="ECO:0000256" key="6">
    <source>
        <dbReference type="ARBA" id="ARBA00023136"/>
    </source>
</evidence>
<organism evidence="10 11">
    <name type="scientific">[Mycobacterium] holstebronense</name>
    <dbReference type="NCBI Taxonomy" id="3064288"/>
    <lineage>
        <taxon>Bacteria</taxon>
        <taxon>Bacillati</taxon>
        <taxon>Actinomycetota</taxon>
        <taxon>Actinomycetes</taxon>
        <taxon>Mycobacteriales</taxon>
        <taxon>Mycobacteriaceae</taxon>
        <taxon>Mycolicibacterium</taxon>
    </lineage>
</organism>
<feature type="transmembrane region" description="Helical" evidence="8">
    <location>
        <begin position="87"/>
        <end position="106"/>
    </location>
</feature>
<keyword evidence="3 7" id="KW-0813">Transport</keyword>
<feature type="transmembrane region" description="Helical" evidence="8">
    <location>
        <begin position="288"/>
        <end position="312"/>
    </location>
</feature>
<feature type="transmembrane region" description="Helical" evidence="8">
    <location>
        <begin position="354"/>
        <end position="376"/>
    </location>
</feature>
<feature type="transmembrane region" description="Helical" evidence="8">
    <location>
        <begin position="252"/>
        <end position="276"/>
    </location>
</feature>
<dbReference type="PROSITE" id="PS50850">
    <property type="entry name" value="MFS"/>
    <property type="match status" value="1"/>
</dbReference>
<feature type="domain" description="Major facilitator superfamily (MFS) profile" evidence="9">
    <location>
        <begin position="17"/>
        <end position="442"/>
    </location>
</feature>
<feature type="transmembrane region" description="Helical" evidence="8">
    <location>
        <begin position="420"/>
        <end position="438"/>
    </location>
</feature>
<evidence type="ECO:0000259" key="9">
    <source>
        <dbReference type="PROSITE" id="PS50850"/>
    </source>
</evidence>
<protein>
    <submittedName>
        <fullName evidence="10">Sugar porter family MFS transporter</fullName>
    </submittedName>
</protein>
<dbReference type="Proteomes" id="UP001190464">
    <property type="component" value="Chromosome"/>
</dbReference>
<sequence>MGRFAELRRSSPLALLVGVAAASVGVIYGYDLSNIAGALLFIERDFGLTEAQQEMIATATVIGEIAGAMAGGWLANAIGRKRSMVSVALGYAVFALLGAVSTSVSTLTVARLLLGITIGISVVVVPVFVAESAPAHARGALLVTYGVATVIGIIAGYLLAYLLAGTGNWRAMLGLAAVPAVLVAMLLARIPDTARWYLLKGRVDDAHRTLLRIEPGADAQRELAEIGRTLAEEQAGGVGVLREMLRPPYLRATLFVVTLGFFIQITGINAIVYYSPRLFEKMGFEGDFGLLILPALVQVAALAAMVVSLVIIDRVGRRPILLSGIATMVAANLLLIAVFAAGDAFGDAWAAVKFGGVLLFTVGYTFGFGSLVWVYAGESLPARMRSMGASAMLTSDLVANAIVAAVFLTMLTALGGAGTFAVFGVLAILGLAFVYRYAPETKGRQLEDIRHFWENGGRWPAEEPDTPVPQREASA</sequence>
<accession>A0ABM9M0L7</accession>
<proteinExistence type="inferred from homology"/>
<dbReference type="PROSITE" id="PS00217">
    <property type="entry name" value="SUGAR_TRANSPORT_2"/>
    <property type="match status" value="1"/>
</dbReference>
<name>A0ABM9M0L7_9MYCO</name>
<dbReference type="Gene3D" id="1.20.1250.20">
    <property type="entry name" value="MFS general substrate transporter like domains"/>
    <property type="match status" value="1"/>
</dbReference>
<evidence type="ECO:0000256" key="3">
    <source>
        <dbReference type="ARBA" id="ARBA00022448"/>
    </source>
</evidence>
<evidence type="ECO:0000256" key="7">
    <source>
        <dbReference type="RuleBase" id="RU003346"/>
    </source>
</evidence>
<gene>
    <name evidence="10" type="ORF">MU0102_003283</name>
</gene>
<keyword evidence="5 8" id="KW-1133">Transmembrane helix</keyword>
<dbReference type="InterPro" id="IPR036259">
    <property type="entry name" value="MFS_trans_sf"/>
</dbReference>
<dbReference type="EMBL" id="OY726398">
    <property type="protein sequence ID" value="CAJ1508068.1"/>
    <property type="molecule type" value="Genomic_DNA"/>
</dbReference>
<keyword evidence="11" id="KW-1185">Reference proteome</keyword>
<dbReference type="NCBIfam" id="TIGR00879">
    <property type="entry name" value="SP"/>
    <property type="match status" value="1"/>
</dbReference>
<dbReference type="PROSITE" id="PS00216">
    <property type="entry name" value="SUGAR_TRANSPORT_1"/>
    <property type="match status" value="1"/>
</dbReference>
<feature type="transmembrane region" description="Helical" evidence="8">
    <location>
        <begin position="12"/>
        <end position="30"/>
    </location>
</feature>
<dbReference type="InterPro" id="IPR050814">
    <property type="entry name" value="Myo-inositol_Transporter"/>
</dbReference>
<dbReference type="SUPFAM" id="SSF103473">
    <property type="entry name" value="MFS general substrate transporter"/>
    <property type="match status" value="1"/>
</dbReference>